<dbReference type="PANTHER" id="PTHR43221">
    <property type="entry name" value="PROTEASE HTPX"/>
    <property type="match status" value="1"/>
</dbReference>
<dbReference type="OrthoDB" id="28389at2157"/>
<reference evidence="14 15" key="1">
    <citation type="submission" date="2017-02" db="EMBL/GenBank/DDBJ databases">
        <title>Natronthermophilus aegyptiacus gen. nov.,sp. nov., an aerobic, extremely halophilic alkalithermophilic archaeon isolated from the athalassohaline Wadi An Natrun, Egypt.</title>
        <authorList>
            <person name="Zhao B."/>
        </authorList>
    </citation>
    <scope>NUCLEOTIDE SEQUENCE [LARGE SCALE GENOMIC DNA]</scope>
    <source>
        <strain evidence="14 15">CGMCC 1.3597</strain>
    </source>
</reference>
<comment type="cofactor">
    <cofactor evidence="10">
        <name>Zn(2+)</name>
        <dbReference type="ChEBI" id="CHEBI:29105"/>
    </cofactor>
    <text evidence="10">Binds 1 zinc ion per subunit.</text>
</comment>
<dbReference type="Gene3D" id="3.30.2010.10">
    <property type="entry name" value="Metalloproteases ('zincins'), catalytic domain"/>
    <property type="match status" value="1"/>
</dbReference>
<feature type="transmembrane region" description="Helical" evidence="12">
    <location>
        <begin position="208"/>
        <end position="227"/>
    </location>
</feature>
<dbReference type="PANTHER" id="PTHR43221:SF2">
    <property type="entry name" value="PROTEASE HTPX HOMOLOG"/>
    <property type="match status" value="1"/>
</dbReference>
<evidence type="ECO:0000256" key="8">
    <source>
        <dbReference type="ARBA" id="ARBA00023049"/>
    </source>
</evidence>
<comment type="caution">
    <text evidence="14">The sequence shown here is derived from an EMBL/GenBank/DDBJ whole genome shotgun (WGS) entry which is preliminary data.</text>
</comment>
<protein>
    <submittedName>
        <fullName evidence="14">Peptidase M48</fullName>
    </submittedName>
</protein>
<name>A0A202E6P2_9EURY</name>
<dbReference type="InterPro" id="IPR001915">
    <property type="entry name" value="Peptidase_M48"/>
</dbReference>
<evidence type="ECO:0000256" key="3">
    <source>
        <dbReference type="ARBA" id="ARBA00022692"/>
    </source>
</evidence>
<evidence type="ECO:0000256" key="4">
    <source>
        <dbReference type="ARBA" id="ARBA00022723"/>
    </source>
</evidence>
<evidence type="ECO:0000256" key="12">
    <source>
        <dbReference type="SAM" id="Phobius"/>
    </source>
</evidence>
<keyword evidence="5 10" id="KW-0378">Hydrolase</keyword>
<dbReference type="CDD" id="cd07329">
    <property type="entry name" value="M56_like"/>
    <property type="match status" value="1"/>
</dbReference>
<evidence type="ECO:0000256" key="5">
    <source>
        <dbReference type="ARBA" id="ARBA00022801"/>
    </source>
</evidence>
<dbReference type="EMBL" id="MWPH01000003">
    <property type="protein sequence ID" value="OVE83897.1"/>
    <property type="molecule type" value="Genomic_DNA"/>
</dbReference>
<evidence type="ECO:0000256" key="2">
    <source>
        <dbReference type="ARBA" id="ARBA00022670"/>
    </source>
</evidence>
<feature type="transmembrane region" description="Helical" evidence="12">
    <location>
        <begin position="58"/>
        <end position="79"/>
    </location>
</feature>
<keyword evidence="7 12" id="KW-1133">Transmembrane helix</keyword>
<dbReference type="RefSeq" id="WP_054864076.1">
    <property type="nucleotide sequence ID" value="NZ_MWPH01000003.1"/>
</dbReference>
<keyword evidence="9 12" id="KW-0472">Membrane</keyword>
<keyword evidence="4" id="KW-0479">Metal-binding</keyword>
<feature type="region of interest" description="Disordered" evidence="11">
    <location>
        <begin position="297"/>
        <end position="357"/>
    </location>
</feature>
<proteinExistence type="inferred from homology"/>
<keyword evidence="1" id="KW-1003">Cell membrane</keyword>
<accession>A0A202E6P2</accession>
<sequence>MSFRVRICSVLAVLVAVNALFVVALLWAYGVFVPWVVAGTIVFLRHGTVSFDLLQLPVSWPTVAVLVGLFLMAQIYYGYRRVLSGTTRGDADHEAARIVRRLAMTADVPEPTVRVVDSDEPSCYTVGRFTDATIVVSSGLLERLDPAELEAVLAHEVAHIANRDVTLMTITTLFVEIADRAYHSAQLARRAITNPDGLSSEGRVAVTWFLPLVALTYVFVAPLLWVFPTIADWATRTLSHTREFAADAGAARMTGSPLALATALTTLAGATTAPTTDLRVAKTRALCIVPTQLVTGTSVSGDSSAPADVETETTADLTTAQRREELQTWLEGETPATAKRDTGTGAGTGTHPPVERRVERLQDLAATLERGVSP</sequence>
<evidence type="ECO:0000313" key="15">
    <source>
        <dbReference type="Proteomes" id="UP000196084"/>
    </source>
</evidence>
<dbReference type="GO" id="GO:0046872">
    <property type="term" value="F:metal ion binding"/>
    <property type="evidence" value="ECO:0007669"/>
    <property type="project" value="UniProtKB-KW"/>
</dbReference>
<dbReference type="AlphaFoldDB" id="A0A202E6P2"/>
<evidence type="ECO:0000313" key="14">
    <source>
        <dbReference type="EMBL" id="OVE83897.1"/>
    </source>
</evidence>
<keyword evidence="6 10" id="KW-0862">Zinc</keyword>
<evidence type="ECO:0000256" key="6">
    <source>
        <dbReference type="ARBA" id="ARBA00022833"/>
    </source>
</evidence>
<keyword evidence="8 10" id="KW-0482">Metalloprotease</keyword>
<dbReference type="GO" id="GO:0004222">
    <property type="term" value="F:metalloendopeptidase activity"/>
    <property type="evidence" value="ECO:0007669"/>
    <property type="project" value="InterPro"/>
</dbReference>
<dbReference type="Proteomes" id="UP000196084">
    <property type="component" value="Unassembled WGS sequence"/>
</dbReference>
<evidence type="ECO:0000256" key="11">
    <source>
        <dbReference type="SAM" id="MobiDB-lite"/>
    </source>
</evidence>
<feature type="transmembrane region" description="Helical" evidence="12">
    <location>
        <begin position="12"/>
        <end position="38"/>
    </location>
</feature>
<keyword evidence="2 10" id="KW-0645">Protease</keyword>
<evidence type="ECO:0000256" key="10">
    <source>
        <dbReference type="RuleBase" id="RU003983"/>
    </source>
</evidence>
<feature type="domain" description="Peptidase M48" evidence="13">
    <location>
        <begin position="94"/>
        <end position="364"/>
    </location>
</feature>
<comment type="similarity">
    <text evidence="10">Belongs to the peptidase M48 family.</text>
</comment>
<dbReference type="GO" id="GO:0006508">
    <property type="term" value="P:proteolysis"/>
    <property type="evidence" value="ECO:0007669"/>
    <property type="project" value="UniProtKB-KW"/>
</dbReference>
<organism evidence="14 15">
    <name type="scientific">Natronolimnobius baerhuensis</name>
    <dbReference type="NCBI Taxonomy" id="253108"/>
    <lineage>
        <taxon>Archaea</taxon>
        <taxon>Methanobacteriati</taxon>
        <taxon>Methanobacteriota</taxon>
        <taxon>Stenosarchaea group</taxon>
        <taxon>Halobacteria</taxon>
        <taxon>Halobacteriales</taxon>
        <taxon>Natrialbaceae</taxon>
        <taxon>Natronolimnobius</taxon>
    </lineage>
</organism>
<keyword evidence="15" id="KW-1185">Reference proteome</keyword>
<evidence type="ECO:0000256" key="1">
    <source>
        <dbReference type="ARBA" id="ARBA00022475"/>
    </source>
</evidence>
<dbReference type="Pfam" id="PF01435">
    <property type="entry name" value="Peptidase_M48"/>
    <property type="match status" value="1"/>
</dbReference>
<dbReference type="InterPro" id="IPR050083">
    <property type="entry name" value="HtpX_protease"/>
</dbReference>
<gene>
    <name evidence="14" type="ORF">B2G88_15925</name>
</gene>
<evidence type="ECO:0000256" key="9">
    <source>
        <dbReference type="ARBA" id="ARBA00023136"/>
    </source>
</evidence>
<evidence type="ECO:0000256" key="7">
    <source>
        <dbReference type="ARBA" id="ARBA00022989"/>
    </source>
</evidence>
<keyword evidence="3 12" id="KW-0812">Transmembrane</keyword>
<evidence type="ECO:0000259" key="13">
    <source>
        <dbReference type="Pfam" id="PF01435"/>
    </source>
</evidence>